<feature type="signal peptide" evidence="2">
    <location>
        <begin position="1"/>
        <end position="21"/>
    </location>
</feature>
<name>A0A9Q0YBR6_HOLLE</name>
<keyword evidence="2" id="KW-0732">Signal</keyword>
<keyword evidence="1" id="KW-0472">Membrane</keyword>
<gene>
    <name evidence="3" type="ORF">HOLleu_42329</name>
</gene>
<dbReference type="AlphaFoldDB" id="A0A9Q0YBR6"/>
<feature type="chain" id="PRO_5040233703" description="Ig-like domain-containing protein" evidence="2">
    <location>
        <begin position="22"/>
        <end position="530"/>
    </location>
</feature>
<dbReference type="Proteomes" id="UP001152320">
    <property type="component" value="Unassembled WGS sequence"/>
</dbReference>
<organism evidence="3 4">
    <name type="scientific">Holothuria leucospilota</name>
    <name type="common">Black long sea cucumber</name>
    <name type="synonym">Mertensiothuria leucospilota</name>
    <dbReference type="NCBI Taxonomy" id="206669"/>
    <lineage>
        <taxon>Eukaryota</taxon>
        <taxon>Metazoa</taxon>
        <taxon>Echinodermata</taxon>
        <taxon>Eleutherozoa</taxon>
        <taxon>Echinozoa</taxon>
        <taxon>Holothuroidea</taxon>
        <taxon>Aspidochirotacea</taxon>
        <taxon>Aspidochirotida</taxon>
        <taxon>Holothuriidae</taxon>
        <taxon>Holothuria</taxon>
    </lineage>
</organism>
<keyword evidence="1" id="KW-0812">Transmembrane</keyword>
<evidence type="ECO:0000313" key="3">
    <source>
        <dbReference type="EMBL" id="KAJ8019225.1"/>
    </source>
</evidence>
<comment type="caution">
    <text evidence="3">The sequence shown here is derived from an EMBL/GenBank/DDBJ whole genome shotgun (WGS) entry which is preliminary data.</text>
</comment>
<feature type="transmembrane region" description="Helical" evidence="1">
    <location>
        <begin position="482"/>
        <end position="505"/>
    </location>
</feature>
<evidence type="ECO:0000256" key="1">
    <source>
        <dbReference type="SAM" id="Phobius"/>
    </source>
</evidence>
<reference evidence="3" key="1">
    <citation type="submission" date="2021-10" db="EMBL/GenBank/DDBJ databases">
        <title>Tropical sea cucumber genome reveals ecological adaptation and Cuvierian tubules defense mechanism.</title>
        <authorList>
            <person name="Chen T."/>
        </authorList>
    </citation>
    <scope>NUCLEOTIDE SEQUENCE</scope>
    <source>
        <strain evidence="3">Nanhai2018</strain>
        <tissue evidence="3">Muscle</tissue>
    </source>
</reference>
<keyword evidence="1" id="KW-1133">Transmembrane helix</keyword>
<proteinExistence type="predicted"/>
<sequence length="530" mass="59408">MENIQEVLYLGILIFTVTSYGQEDCECPAVVYLQFGDKGTIPCRCDHFSLVSWYSSKENYDDGSFPFIRYDNSETKGTGKVSGQFDLEPDGTLIINNVSMINHEMEYFSVFLRDTEGQTVSNSVKVEVIVSPDPLYPVLNGHMNHQYLYLDMKREGTLYCSMKGVHPKVNLSITVIDQGQQGGVDLQRGDTMYSSNEDHSYDVKVTYNYTTDLSVQMSILQCNVTGELGQHFSEVTTAEISFPPGEKAFLVIDGGINPEHIYLEKNRTGEIVCSIRTSDPDTKLIWKVVDPFSEDKILFENCFLRALPRGGTFIVSLKCSYVVEDEDVDRVTVQCLVTDSTDEQYQNATKVELLFPKKAQSPPAPTSLTPVIDGCDGKHDICTLKVQSEGELTCRVENSHQLVELRWNIFDGHQWQVSSGKMEVARDVISTFQYEVKKSQAILIAECYTVVGDRIPEASSKVVLVTEADGDSDNKSGHGVRVGLIVFSFIVLFVISWLIGFMLWCSNRKMFKSCLVEVFKLSDSITQPAS</sequence>
<keyword evidence="4" id="KW-1185">Reference proteome</keyword>
<evidence type="ECO:0000256" key="2">
    <source>
        <dbReference type="SAM" id="SignalP"/>
    </source>
</evidence>
<dbReference type="OrthoDB" id="10611961at2759"/>
<evidence type="ECO:0008006" key="5">
    <source>
        <dbReference type="Google" id="ProtNLM"/>
    </source>
</evidence>
<protein>
    <recommendedName>
        <fullName evidence="5">Ig-like domain-containing protein</fullName>
    </recommendedName>
</protein>
<dbReference type="EMBL" id="JAIZAY010000055">
    <property type="protein sequence ID" value="KAJ8019225.1"/>
    <property type="molecule type" value="Genomic_DNA"/>
</dbReference>
<accession>A0A9Q0YBR6</accession>
<evidence type="ECO:0000313" key="4">
    <source>
        <dbReference type="Proteomes" id="UP001152320"/>
    </source>
</evidence>